<keyword evidence="3 8" id="KW-0812">Transmembrane</keyword>
<evidence type="ECO:0000256" key="4">
    <source>
        <dbReference type="ARBA" id="ARBA00022729"/>
    </source>
</evidence>
<evidence type="ECO:0000256" key="6">
    <source>
        <dbReference type="ARBA" id="ARBA00023136"/>
    </source>
</evidence>
<feature type="transmembrane region" description="Helical" evidence="8">
    <location>
        <begin position="147"/>
        <end position="168"/>
    </location>
</feature>
<evidence type="ECO:0000256" key="8">
    <source>
        <dbReference type="SAM" id="Phobius"/>
    </source>
</evidence>
<dbReference type="PANTHER" id="PTHR21016:SF4">
    <property type="entry name" value="TM2 DOMAIN-CONTAINING PROTEIN 2"/>
    <property type="match status" value="1"/>
</dbReference>
<evidence type="ECO:0000313" key="12">
    <source>
        <dbReference type="Proteomes" id="UP001153620"/>
    </source>
</evidence>
<evidence type="ECO:0000259" key="10">
    <source>
        <dbReference type="Pfam" id="PF05154"/>
    </source>
</evidence>
<dbReference type="EMBL" id="OU895880">
    <property type="protein sequence ID" value="CAG9810980.1"/>
    <property type="molecule type" value="Genomic_DNA"/>
</dbReference>
<dbReference type="AlphaFoldDB" id="A0A9N9S7H2"/>
<feature type="signal peptide" evidence="9">
    <location>
        <begin position="1"/>
        <end position="16"/>
    </location>
</feature>
<organism evidence="11 12">
    <name type="scientific">Chironomus riparius</name>
    <dbReference type="NCBI Taxonomy" id="315576"/>
    <lineage>
        <taxon>Eukaryota</taxon>
        <taxon>Metazoa</taxon>
        <taxon>Ecdysozoa</taxon>
        <taxon>Arthropoda</taxon>
        <taxon>Hexapoda</taxon>
        <taxon>Insecta</taxon>
        <taxon>Pterygota</taxon>
        <taxon>Neoptera</taxon>
        <taxon>Endopterygota</taxon>
        <taxon>Diptera</taxon>
        <taxon>Nematocera</taxon>
        <taxon>Chironomoidea</taxon>
        <taxon>Chironomidae</taxon>
        <taxon>Chironominae</taxon>
        <taxon>Chironomus</taxon>
    </lineage>
</organism>
<dbReference type="Proteomes" id="UP001153620">
    <property type="component" value="Chromosome 4"/>
</dbReference>
<reference evidence="11" key="1">
    <citation type="submission" date="2022-01" db="EMBL/GenBank/DDBJ databases">
        <authorList>
            <person name="King R."/>
        </authorList>
    </citation>
    <scope>NUCLEOTIDE SEQUENCE</scope>
</reference>
<evidence type="ECO:0000256" key="2">
    <source>
        <dbReference type="ARBA" id="ARBA00008284"/>
    </source>
</evidence>
<protein>
    <recommendedName>
        <fullName evidence="10">TM2 domain-containing protein</fullName>
    </recommendedName>
</protein>
<evidence type="ECO:0000256" key="5">
    <source>
        <dbReference type="ARBA" id="ARBA00022989"/>
    </source>
</evidence>
<keyword evidence="5 8" id="KW-1133">Transmembrane helix</keyword>
<evidence type="ECO:0000256" key="3">
    <source>
        <dbReference type="ARBA" id="ARBA00022692"/>
    </source>
</evidence>
<gene>
    <name evidence="11" type="ORF">CHIRRI_LOCUS13790</name>
</gene>
<dbReference type="InterPro" id="IPR050932">
    <property type="entry name" value="TM2D1-3-like"/>
</dbReference>
<keyword evidence="4 9" id="KW-0732">Signal</keyword>
<dbReference type="InterPro" id="IPR007829">
    <property type="entry name" value="TM2"/>
</dbReference>
<keyword evidence="7" id="KW-0325">Glycoprotein</keyword>
<reference evidence="11" key="2">
    <citation type="submission" date="2022-10" db="EMBL/GenBank/DDBJ databases">
        <authorList>
            <consortium name="ENA_rothamsted_submissions"/>
            <consortium name="culmorum"/>
            <person name="King R."/>
        </authorList>
    </citation>
    <scope>NUCLEOTIDE SEQUENCE</scope>
</reference>
<name>A0A9N9S7H2_9DIPT</name>
<evidence type="ECO:0000256" key="1">
    <source>
        <dbReference type="ARBA" id="ARBA00004141"/>
    </source>
</evidence>
<dbReference type="OrthoDB" id="408511at2759"/>
<feature type="domain" description="TM2" evidence="10">
    <location>
        <begin position="117"/>
        <end position="165"/>
    </location>
</feature>
<comment type="similarity">
    <text evidence="2">Belongs to the TM2 family.</text>
</comment>
<sequence length="356" mass="40287">MELLLQFLIVTSSGIAINGHNNYDKENKEPQNSYNPLGALVRCNMLPLDFLDCAELKDHKGNRTAQEESGLGCVKFGGTLWHEVERGKRECTVLGEIECHGSRTFKRDGFACVRPSGHYFLTTLLYSILLGFLGMDRFCLGQTGVAVMKLLSIGGLGLWWIIDIFLLVTNNLTPEDNWNQRYLKCGPVDAKCLPANNDLTCPQIPFCPTGLKRKLTSKGCCCVLRDSFRGKTVVPETVSKEKAKISSKTLKNLQNFYTKITDLMDVESQEMEVEQKQLLIKKLSKNMSDTMKSAIKELAALIDVDSEIIFKCIFDDVKIFENKKINLIIDAANEIYEKGNELMERISMVMERMEYY</sequence>
<keyword evidence="6 8" id="KW-0472">Membrane</keyword>
<proteinExistence type="inferred from homology"/>
<evidence type="ECO:0000313" key="11">
    <source>
        <dbReference type="EMBL" id="CAG9810980.1"/>
    </source>
</evidence>
<evidence type="ECO:0000256" key="9">
    <source>
        <dbReference type="SAM" id="SignalP"/>
    </source>
</evidence>
<dbReference type="PANTHER" id="PTHR21016">
    <property type="entry name" value="BETA-AMYLOID BINDING PROTEIN-RELATED"/>
    <property type="match status" value="1"/>
</dbReference>
<evidence type="ECO:0000256" key="7">
    <source>
        <dbReference type="ARBA" id="ARBA00023180"/>
    </source>
</evidence>
<dbReference type="GO" id="GO:0016020">
    <property type="term" value="C:membrane"/>
    <property type="evidence" value="ECO:0007669"/>
    <property type="project" value="UniProtKB-SubCell"/>
</dbReference>
<comment type="subcellular location">
    <subcellularLocation>
        <location evidence="1">Membrane</location>
        <topology evidence="1">Multi-pass membrane protein</topology>
    </subcellularLocation>
</comment>
<dbReference type="Pfam" id="PF05154">
    <property type="entry name" value="TM2"/>
    <property type="match status" value="1"/>
</dbReference>
<feature type="chain" id="PRO_5040369704" description="TM2 domain-containing protein" evidence="9">
    <location>
        <begin position="17"/>
        <end position="356"/>
    </location>
</feature>
<feature type="transmembrane region" description="Helical" evidence="8">
    <location>
        <begin position="117"/>
        <end position="135"/>
    </location>
</feature>
<accession>A0A9N9S7H2</accession>
<keyword evidence="12" id="KW-1185">Reference proteome</keyword>